<sequence>MVSLTDLPTEILLYILEFLENKIDIFCSFYGIHNKRLYQLIQTNFTESAVDLSVPLIFDSNILNYKFLLNNMRLKIKHLILNENEQFQFLFCAPDTKNSVSKFN</sequence>
<keyword evidence="3" id="KW-1185">Reference proteome</keyword>
<organism evidence="1 3">
    <name type="scientific">Didymodactylos carnosus</name>
    <dbReference type="NCBI Taxonomy" id="1234261"/>
    <lineage>
        <taxon>Eukaryota</taxon>
        <taxon>Metazoa</taxon>
        <taxon>Spiralia</taxon>
        <taxon>Gnathifera</taxon>
        <taxon>Rotifera</taxon>
        <taxon>Eurotatoria</taxon>
        <taxon>Bdelloidea</taxon>
        <taxon>Philodinida</taxon>
        <taxon>Philodinidae</taxon>
        <taxon>Didymodactylos</taxon>
    </lineage>
</organism>
<evidence type="ECO:0000313" key="2">
    <source>
        <dbReference type="EMBL" id="CAF3805953.1"/>
    </source>
</evidence>
<dbReference type="Proteomes" id="UP000681722">
    <property type="component" value="Unassembled WGS sequence"/>
</dbReference>
<dbReference type="EMBL" id="CAJNOQ010003910">
    <property type="protein sequence ID" value="CAF1035322.1"/>
    <property type="molecule type" value="Genomic_DNA"/>
</dbReference>
<comment type="caution">
    <text evidence="1">The sequence shown here is derived from an EMBL/GenBank/DDBJ whole genome shotgun (WGS) entry which is preliminary data.</text>
</comment>
<evidence type="ECO:0000313" key="1">
    <source>
        <dbReference type="EMBL" id="CAF1035322.1"/>
    </source>
</evidence>
<proteinExistence type="predicted"/>
<name>A0A814JDF6_9BILA</name>
<gene>
    <name evidence="1" type="ORF">GPM918_LOCUS15495</name>
    <name evidence="2" type="ORF">SRO942_LOCUS15495</name>
</gene>
<evidence type="ECO:0000313" key="3">
    <source>
        <dbReference type="Proteomes" id="UP000663829"/>
    </source>
</evidence>
<dbReference type="Proteomes" id="UP000663829">
    <property type="component" value="Unassembled WGS sequence"/>
</dbReference>
<reference evidence="1" key="1">
    <citation type="submission" date="2021-02" db="EMBL/GenBank/DDBJ databases">
        <authorList>
            <person name="Nowell W R."/>
        </authorList>
    </citation>
    <scope>NUCLEOTIDE SEQUENCE</scope>
</reference>
<protein>
    <recommendedName>
        <fullName evidence="4">F-box domain-containing protein</fullName>
    </recommendedName>
</protein>
<accession>A0A814JDF6</accession>
<dbReference type="EMBL" id="CAJOBC010003910">
    <property type="protein sequence ID" value="CAF3805953.1"/>
    <property type="molecule type" value="Genomic_DNA"/>
</dbReference>
<dbReference type="AlphaFoldDB" id="A0A814JDF6"/>
<dbReference type="OrthoDB" id="9999991at2759"/>
<evidence type="ECO:0008006" key="4">
    <source>
        <dbReference type="Google" id="ProtNLM"/>
    </source>
</evidence>